<gene>
    <name evidence="2" type="ORF">SDC9_206084</name>
</gene>
<protein>
    <submittedName>
        <fullName evidence="2">Uncharacterized protein</fullName>
    </submittedName>
</protein>
<name>A0A645J6Q9_9ZZZZ</name>
<evidence type="ECO:0000313" key="2">
    <source>
        <dbReference type="EMBL" id="MPN58379.1"/>
    </source>
</evidence>
<accession>A0A645J6Q9</accession>
<comment type="caution">
    <text evidence="2">The sequence shown here is derived from an EMBL/GenBank/DDBJ whole genome shotgun (WGS) entry which is preliminary data.</text>
</comment>
<dbReference type="AlphaFoldDB" id="A0A645J6Q9"/>
<feature type="compositionally biased region" description="Basic and acidic residues" evidence="1">
    <location>
        <begin position="108"/>
        <end position="129"/>
    </location>
</feature>
<sequence>MRVPVFQSVQFIFQNFFYLCRINCIDDQHNAVSKKGFFLLISLVLKGKEPFSPCFLCKIHDLIYVLLRIVLISLNDNSHMLRNIFEISDRKSNNGSGDRAAKSNCHTGDVDKVLDGRPDNSGRRVKNDTENNQPKTDYQPHYTGKIHTNTSLR</sequence>
<proteinExistence type="predicted"/>
<evidence type="ECO:0000256" key="1">
    <source>
        <dbReference type="SAM" id="MobiDB-lite"/>
    </source>
</evidence>
<feature type="region of interest" description="Disordered" evidence="1">
    <location>
        <begin position="91"/>
        <end position="153"/>
    </location>
</feature>
<organism evidence="2">
    <name type="scientific">bioreactor metagenome</name>
    <dbReference type="NCBI Taxonomy" id="1076179"/>
    <lineage>
        <taxon>unclassified sequences</taxon>
        <taxon>metagenomes</taxon>
        <taxon>ecological metagenomes</taxon>
    </lineage>
</organism>
<dbReference type="EMBL" id="VSSQ01131007">
    <property type="protein sequence ID" value="MPN58379.1"/>
    <property type="molecule type" value="Genomic_DNA"/>
</dbReference>
<reference evidence="2" key="1">
    <citation type="submission" date="2019-08" db="EMBL/GenBank/DDBJ databases">
        <authorList>
            <person name="Kucharzyk K."/>
            <person name="Murdoch R.W."/>
            <person name="Higgins S."/>
            <person name="Loffler F."/>
        </authorList>
    </citation>
    <scope>NUCLEOTIDE SEQUENCE</scope>
</reference>